<comment type="caution">
    <text evidence="1">The sequence shown here is derived from an EMBL/GenBank/DDBJ whole genome shotgun (WGS) entry which is preliminary data.</text>
</comment>
<gene>
    <name evidence="1" type="ORF">ACH4TF_28430</name>
</gene>
<evidence type="ECO:0000313" key="2">
    <source>
        <dbReference type="Proteomes" id="UP001611162"/>
    </source>
</evidence>
<proteinExistence type="predicted"/>
<keyword evidence="2" id="KW-1185">Reference proteome</keyword>
<dbReference type="Proteomes" id="UP001611162">
    <property type="component" value="Unassembled WGS sequence"/>
</dbReference>
<sequence length="204" mass="22192">MHDSAAPETWPCAICDRPARTRVHPGCRNRLDENLDALPGLYRRLADVLAPGRTGGDGRTASRTAPLPVRLDVLDLRARGGIEGILTTWEADVREILGWAPPPFRGTIEQQVDGAAGFLRANLLWICDEHPAVRELAEEIRQTTGRARAFITGERPERRISVACPCGGALRVTISTSGTRCPACGTQYGHTEALQLPLAERRAA</sequence>
<dbReference type="RefSeq" id="WP_397614342.1">
    <property type="nucleotide sequence ID" value="NZ_JBIRRB010000011.1"/>
</dbReference>
<accession>A0ABW7TDF0</accession>
<reference evidence="1 2" key="1">
    <citation type="submission" date="2024-10" db="EMBL/GenBank/DDBJ databases">
        <title>The Natural Products Discovery Center: Release of the First 8490 Sequenced Strains for Exploring Actinobacteria Biosynthetic Diversity.</title>
        <authorList>
            <person name="Kalkreuter E."/>
            <person name="Kautsar S.A."/>
            <person name="Yang D."/>
            <person name="Bader C.D."/>
            <person name="Teijaro C.N."/>
            <person name="Fluegel L."/>
            <person name="Davis C.M."/>
            <person name="Simpson J.R."/>
            <person name="Lauterbach L."/>
            <person name="Steele A.D."/>
            <person name="Gui C."/>
            <person name="Meng S."/>
            <person name="Li G."/>
            <person name="Viehrig K."/>
            <person name="Ye F."/>
            <person name="Su P."/>
            <person name="Kiefer A.F."/>
            <person name="Nichols A."/>
            <person name="Cepeda A.J."/>
            <person name="Yan W."/>
            <person name="Fan B."/>
            <person name="Jiang Y."/>
            <person name="Adhikari A."/>
            <person name="Zheng C.-J."/>
            <person name="Schuster L."/>
            <person name="Cowan T.M."/>
            <person name="Smanski M.J."/>
            <person name="Chevrette M.G."/>
            <person name="De Carvalho L.P.S."/>
            <person name="Shen B."/>
        </authorList>
    </citation>
    <scope>NUCLEOTIDE SEQUENCE [LARGE SCALE GENOMIC DNA]</scope>
    <source>
        <strain evidence="1 2">NPDC020979</strain>
    </source>
</reference>
<organism evidence="1 2">
    <name type="scientific">Streptomyces abikoensis</name>
    <dbReference type="NCBI Taxonomy" id="97398"/>
    <lineage>
        <taxon>Bacteria</taxon>
        <taxon>Bacillati</taxon>
        <taxon>Actinomycetota</taxon>
        <taxon>Actinomycetes</taxon>
        <taxon>Kitasatosporales</taxon>
        <taxon>Streptomycetaceae</taxon>
        <taxon>Streptomyces</taxon>
    </lineage>
</organism>
<dbReference type="EMBL" id="JBIRRB010000011">
    <property type="protein sequence ID" value="MFI0914352.1"/>
    <property type="molecule type" value="Genomic_DNA"/>
</dbReference>
<name>A0ABW7TDF0_9ACTN</name>
<protein>
    <submittedName>
        <fullName evidence="1">Uncharacterized protein</fullName>
    </submittedName>
</protein>
<evidence type="ECO:0000313" key="1">
    <source>
        <dbReference type="EMBL" id="MFI0914352.1"/>
    </source>
</evidence>